<organism evidence="1 2">
    <name type="scientific">Escherichia phage A5-4</name>
    <dbReference type="NCBI Taxonomy" id="2996162"/>
    <lineage>
        <taxon>Viruses</taxon>
        <taxon>Duplodnaviria</taxon>
        <taxon>Heunggongvirae</taxon>
        <taxon>Uroviricota</taxon>
        <taxon>Caudoviricetes</taxon>
        <taxon>Vequintavirinae</taxon>
    </lineage>
</organism>
<dbReference type="PANTHER" id="PTHR34817:SF1">
    <property type="entry name" value="NUCLEOTIDYLTRANSFERASE"/>
    <property type="match status" value="1"/>
</dbReference>
<evidence type="ECO:0008006" key="3">
    <source>
        <dbReference type="Google" id="ProtNLM"/>
    </source>
</evidence>
<dbReference type="Pfam" id="PF10127">
    <property type="entry name" value="RlaP"/>
    <property type="match status" value="1"/>
</dbReference>
<dbReference type="Proteomes" id="UP001236076">
    <property type="component" value="Segment"/>
</dbReference>
<dbReference type="InterPro" id="IPR018775">
    <property type="entry name" value="RlaP"/>
</dbReference>
<reference evidence="1 2" key="1">
    <citation type="submission" date="2022-10" db="EMBL/GenBank/DDBJ databases">
        <authorList>
            <person name="Cortes-Martin A."/>
            <person name="Buttimer C.T.H."/>
            <person name="Hill C."/>
        </authorList>
    </citation>
    <scope>NUCLEOTIDE SEQUENCE [LARGE SCALE GENOMIC DNA]</scope>
</reference>
<gene>
    <name evidence="1" type="ORF">A54_143</name>
</gene>
<evidence type="ECO:0000313" key="2">
    <source>
        <dbReference type="Proteomes" id="UP001236076"/>
    </source>
</evidence>
<protein>
    <recommendedName>
        <fullName evidence="3">Nucleotidyltransferase</fullName>
    </recommendedName>
</protein>
<evidence type="ECO:0000313" key="1">
    <source>
        <dbReference type="EMBL" id="UZZ64383.1"/>
    </source>
</evidence>
<dbReference type="EMBL" id="OP744025">
    <property type="protein sequence ID" value="UZZ64383.1"/>
    <property type="molecule type" value="Genomic_DNA"/>
</dbReference>
<proteinExistence type="predicted"/>
<sequence>MENSVVSAGKVKSIVEKMENHPDVAKVLMLSLAGSHAYGTNNEGSDIDIRGVFVATPNVVRTPFKEVTELNIPGEEDAKIYELGTFLQLFSKMNPNIIELGFTDPKATLYEHEAWKEMKEHFYSLLSREVAFRFSGYAMSQLKRIKGHNKHINNPQPKEPPTQFDYFRLVQSYLGEGELKYEDFVRKFKNMEGFCTLVHYGSNIYGVVEDRRENVEPMFNKDGSIRKLDYEEIPDEVKRGKTLMIVKYCADDHKWAKEKHHNYWEWVKNRNEKRHELEEKFGYDTKHAMHLVRLLRMGEEILTEGKVLVNRPDAEELLAIRNGEYRYEEIVDWAEEKDKMITDVLYKQSSLPKKTDLKIVEKLILEAQDKVWKET</sequence>
<accession>A0AAE9Q232</accession>
<keyword evidence="2" id="KW-1185">Reference proteome</keyword>
<dbReference type="PANTHER" id="PTHR34817">
    <property type="entry name" value="NUCLEOTIDYLTRANSFERASE"/>
    <property type="match status" value="1"/>
</dbReference>
<name>A0AAE9Q232_9CAUD</name>